<comment type="caution">
    <text evidence="2">The sequence shown here is derived from an EMBL/GenBank/DDBJ whole genome shotgun (WGS) entry which is preliminary data.</text>
</comment>
<organism evidence="2 3">
    <name type="scientific">Puccinia graminis f. sp. tritici</name>
    <dbReference type="NCBI Taxonomy" id="56615"/>
    <lineage>
        <taxon>Eukaryota</taxon>
        <taxon>Fungi</taxon>
        <taxon>Dikarya</taxon>
        <taxon>Basidiomycota</taxon>
        <taxon>Pucciniomycotina</taxon>
        <taxon>Pucciniomycetes</taxon>
        <taxon>Pucciniales</taxon>
        <taxon>Pucciniaceae</taxon>
        <taxon>Puccinia</taxon>
    </lineage>
</organism>
<proteinExistence type="predicted"/>
<evidence type="ECO:0000313" key="2">
    <source>
        <dbReference type="EMBL" id="KAA1129752.1"/>
    </source>
</evidence>
<evidence type="ECO:0000313" key="3">
    <source>
        <dbReference type="Proteomes" id="UP000325313"/>
    </source>
</evidence>
<feature type="region of interest" description="Disordered" evidence="1">
    <location>
        <begin position="1"/>
        <end position="20"/>
    </location>
</feature>
<name>A0A5B0RWC3_PUCGR</name>
<dbReference type="Proteomes" id="UP000325313">
    <property type="component" value="Unassembled WGS sequence"/>
</dbReference>
<reference evidence="2 3" key="1">
    <citation type="submission" date="2019-05" db="EMBL/GenBank/DDBJ databases">
        <title>Emergence of the Ug99 lineage of the wheat stem rust pathogen through somatic hybridization.</title>
        <authorList>
            <person name="Li F."/>
            <person name="Upadhyaya N.M."/>
            <person name="Sperschneider J."/>
            <person name="Matny O."/>
            <person name="Nguyen-Phuc H."/>
            <person name="Mago R."/>
            <person name="Raley C."/>
            <person name="Miller M.E."/>
            <person name="Silverstein K.A.T."/>
            <person name="Henningsen E."/>
            <person name="Hirsch C.D."/>
            <person name="Visser B."/>
            <person name="Pretorius Z.A."/>
            <person name="Steffenson B.J."/>
            <person name="Schwessinger B."/>
            <person name="Dodds P.N."/>
            <person name="Figueroa M."/>
        </authorList>
    </citation>
    <scope>NUCLEOTIDE SEQUENCE [LARGE SCALE GENOMIC DNA]</scope>
    <source>
        <strain evidence="2 3">Ug99</strain>
    </source>
</reference>
<sequence>MPSTPRFSLGRPSQAEEGAQHEQIVVEFGDDGTYFRRLFRQATISTAVPKSGPYPAFRDRGPKNAAHRGPPRHLGAGQTAKAWRLWLAVPRATILQSISITVRIFGSLSGENTDSEMQIGTHPICISESVFSPDSASVVNLARIKALSPASQPHRSRLRQDQLDSDLHLELVGSKSRPH</sequence>
<dbReference type="EMBL" id="VDEP01000136">
    <property type="protein sequence ID" value="KAA1129752.1"/>
    <property type="molecule type" value="Genomic_DNA"/>
</dbReference>
<protein>
    <submittedName>
        <fullName evidence="2">Uncharacterized protein</fullName>
    </submittedName>
</protein>
<gene>
    <name evidence="2" type="ORF">PGTUg99_036326</name>
</gene>
<accession>A0A5B0RWC3</accession>
<evidence type="ECO:0000256" key="1">
    <source>
        <dbReference type="SAM" id="MobiDB-lite"/>
    </source>
</evidence>
<feature type="region of interest" description="Disordered" evidence="1">
    <location>
        <begin position="50"/>
        <end position="75"/>
    </location>
</feature>
<dbReference type="AlphaFoldDB" id="A0A5B0RWC3"/>